<organism evidence="2 3">
    <name type="scientific">Paxillus rubicundulus Ve08.2h10</name>
    <dbReference type="NCBI Taxonomy" id="930991"/>
    <lineage>
        <taxon>Eukaryota</taxon>
        <taxon>Fungi</taxon>
        <taxon>Dikarya</taxon>
        <taxon>Basidiomycota</taxon>
        <taxon>Agaricomycotina</taxon>
        <taxon>Agaricomycetes</taxon>
        <taxon>Agaricomycetidae</taxon>
        <taxon>Boletales</taxon>
        <taxon>Paxilineae</taxon>
        <taxon>Paxillaceae</taxon>
        <taxon>Paxillus</taxon>
    </lineage>
</organism>
<dbReference type="AlphaFoldDB" id="A0A0D0C7Z8"/>
<dbReference type="HOGENOM" id="CLU_2073909_0_0_1"/>
<keyword evidence="3" id="KW-1185">Reference proteome</keyword>
<sequence length="128" mass="13963">MCSASNNTISELKAFSEKAGQDIRRTVSDIRGKSGVKEWKMAVIAINKILEEVWAKYLPGAKVPSVVIAAEMQMFPINQVVTRGWPLLQAILKPGPEGGKGGEKGKKKEKKEKKEKKIERVAKGSDGG</sequence>
<feature type="compositionally biased region" description="Basic and acidic residues" evidence="1">
    <location>
        <begin position="115"/>
        <end position="128"/>
    </location>
</feature>
<gene>
    <name evidence="2" type="ORF">PAXRUDRAFT_22848</name>
</gene>
<name>A0A0D0C7Z8_9AGAM</name>
<reference evidence="3" key="2">
    <citation type="submission" date="2015-01" db="EMBL/GenBank/DDBJ databases">
        <title>Evolutionary Origins and Diversification of the Mycorrhizal Mutualists.</title>
        <authorList>
            <consortium name="DOE Joint Genome Institute"/>
            <consortium name="Mycorrhizal Genomics Consortium"/>
            <person name="Kohler A."/>
            <person name="Kuo A."/>
            <person name="Nagy L.G."/>
            <person name="Floudas D."/>
            <person name="Copeland A."/>
            <person name="Barry K.W."/>
            <person name="Cichocki N."/>
            <person name="Veneault-Fourrey C."/>
            <person name="LaButti K."/>
            <person name="Lindquist E.A."/>
            <person name="Lipzen A."/>
            <person name="Lundell T."/>
            <person name="Morin E."/>
            <person name="Murat C."/>
            <person name="Riley R."/>
            <person name="Ohm R."/>
            <person name="Sun H."/>
            <person name="Tunlid A."/>
            <person name="Henrissat B."/>
            <person name="Grigoriev I.V."/>
            <person name="Hibbett D.S."/>
            <person name="Martin F."/>
        </authorList>
    </citation>
    <scope>NUCLEOTIDE SEQUENCE [LARGE SCALE GENOMIC DNA]</scope>
    <source>
        <strain evidence="3">Ve08.2h10</strain>
    </source>
</reference>
<evidence type="ECO:0000313" key="2">
    <source>
        <dbReference type="EMBL" id="KIK71778.1"/>
    </source>
</evidence>
<dbReference type="EMBL" id="KN831677">
    <property type="protein sequence ID" value="KIK71778.1"/>
    <property type="molecule type" value="Genomic_DNA"/>
</dbReference>
<evidence type="ECO:0000256" key="1">
    <source>
        <dbReference type="SAM" id="MobiDB-lite"/>
    </source>
</evidence>
<evidence type="ECO:0000313" key="3">
    <source>
        <dbReference type="Proteomes" id="UP000054538"/>
    </source>
</evidence>
<dbReference type="InParanoid" id="A0A0D0C7Z8"/>
<feature type="region of interest" description="Disordered" evidence="1">
    <location>
        <begin position="92"/>
        <end position="128"/>
    </location>
</feature>
<proteinExistence type="predicted"/>
<accession>A0A0D0C7Z8</accession>
<dbReference type="Proteomes" id="UP000054538">
    <property type="component" value="Unassembled WGS sequence"/>
</dbReference>
<reference evidence="2 3" key="1">
    <citation type="submission" date="2014-04" db="EMBL/GenBank/DDBJ databases">
        <authorList>
            <consortium name="DOE Joint Genome Institute"/>
            <person name="Kuo A."/>
            <person name="Kohler A."/>
            <person name="Jargeat P."/>
            <person name="Nagy L.G."/>
            <person name="Floudas D."/>
            <person name="Copeland A."/>
            <person name="Barry K.W."/>
            <person name="Cichocki N."/>
            <person name="Veneault-Fourrey C."/>
            <person name="LaButti K."/>
            <person name="Lindquist E.A."/>
            <person name="Lipzen A."/>
            <person name="Lundell T."/>
            <person name="Morin E."/>
            <person name="Murat C."/>
            <person name="Sun H."/>
            <person name="Tunlid A."/>
            <person name="Henrissat B."/>
            <person name="Grigoriev I.V."/>
            <person name="Hibbett D.S."/>
            <person name="Martin F."/>
            <person name="Nordberg H.P."/>
            <person name="Cantor M.N."/>
            <person name="Hua S.X."/>
        </authorList>
    </citation>
    <scope>NUCLEOTIDE SEQUENCE [LARGE SCALE GENOMIC DNA]</scope>
    <source>
        <strain evidence="2 3">Ve08.2h10</strain>
    </source>
</reference>
<protein>
    <submittedName>
        <fullName evidence="2">Uncharacterized protein</fullName>
    </submittedName>
</protein>